<dbReference type="AlphaFoldDB" id="A0A067MJ25"/>
<feature type="compositionally biased region" description="Basic residues" evidence="1">
    <location>
        <begin position="46"/>
        <end position="56"/>
    </location>
</feature>
<dbReference type="HOGENOM" id="CLU_037757_0_0_1"/>
<reference evidence="4" key="1">
    <citation type="journal article" date="2014" name="Proc. Natl. Acad. Sci. U.S.A.">
        <title>Extensive sampling of basidiomycete genomes demonstrates inadequacy of the white-rot/brown-rot paradigm for wood decay fungi.</title>
        <authorList>
            <person name="Riley R."/>
            <person name="Salamov A.A."/>
            <person name="Brown D.W."/>
            <person name="Nagy L.G."/>
            <person name="Floudas D."/>
            <person name="Held B.W."/>
            <person name="Levasseur A."/>
            <person name="Lombard V."/>
            <person name="Morin E."/>
            <person name="Otillar R."/>
            <person name="Lindquist E.A."/>
            <person name="Sun H."/>
            <person name="LaButti K.M."/>
            <person name="Schmutz J."/>
            <person name="Jabbour D."/>
            <person name="Luo H."/>
            <person name="Baker S.E."/>
            <person name="Pisabarro A.G."/>
            <person name="Walton J.D."/>
            <person name="Blanchette R.A."/>
            <person name="Henrissat B."/>
            <person name="Martin F."/>
            <person name="Cullen D."/>
            <person name="Hibbett D.S."/>
            <person name="Grigoriev I.V."/>
        </authorList>
    </citation>
    <scope>NUCLEOTIDE SEQUENCE [LARGE SCALE GENOMIC DNA]</scope>
    <source>
        <strain evidence="4">FD-172 SS1</strain>
    </source>
</reference>
<feature type="compositionally biased region" description="Basic and acidic residues" evidence="1">
    <location>
        <begin position="202"/>
        <end position="215"/>
    </location>
</feature>
<feature type="region of interest" description="Disordered" evidence="1">
    <location>
        <begin position="249"/>
        <end position="378"/>
    </location>
</feature>
<keyword evidence="2" id="KW-0472">Membrane</keyword>
<gene>
    <name evidence="3" type="ORF">BOTBODRAFT_34938</name>
</gene>
<accession>A0A067MJ25</accession>
<dbReference type="InParanoid" id="A0A067MJ25"/>
<feature type="compositionally biased region" description="Low complexity" evidence="1">
    <location>
        <begin position="67"/>
        <end position="82"/>
    </location>
</feature>
<evidence type="ECO:0000313" key="4">
    <source>
        <dbReference type="Proteomes" id="UP000027195"/>
    </source>
</evidence>
<dbReference type="EMBL" id="KL198054">
    <property type="protein sequence ID" value="KDQ11847.1"/>
    <property type="molecule type" value="Genomic_DNA"/>
</dbReference>
<keyword evidence="2" id="KW-1133">Transmembrane helix</keyword>
<feature type="compositionally biased region" description="Basic and acidic residues" evidence="1">
    <location>
        <begin position="94"/>
        <end position="106"/>
    </location>
</feature>
<feature type="transmembrane region" description="Helical" evidence="2">
    <location>
        <begin position="12"/>
        <end position="30"/>
    </location>
</feature>
<evidence type="ECO:0000256" key="1">
    <source>
        <dbReference type="SAM" id="MobiDB-lite"/>
    </source>
</evidence>
<feature type="compositionally biased region" description="Polar residues" evidence="1">
    <location>
        <begin position="165"/>
        <end position="188"/>
    </location>
</feature>
<feature type="compositionally biased region" description="Basic and acidic residues" evidence="1">
    <location>
        <begin position="368"/>
        <end position="378"/>
    </location>
</feature>
<keyword evidence="2" id="KW-0812">Transmembrane</keyword>
<dbReference type="OrthoDB" id="2564465at2759"/>
<name>A0A067MJ25_BOTB1</name>
<evidence type="ECO:0000313" key="3">
    <source>
        <dbReference type="EMBL" id="KDQ11847.1"/>
    </source>
</evidence>
<sequence length="378" mass="39834">MGSLQSTFNNEFVISFVVLSIGAVIFFSSTSGSDAESTARPVTGGKHSKKGKKSKAGAKEKERERPVVAPAVAPSAVSEPRAQAIPGGMQESPAKGEESEPSEKKSEKPKKRKTKSAKAQASPAPVTSLLAPPPSTVTTNPGTDAPPSYAESTNTEDEDGWMRTSRLSNSKGRLSGSATPVLSKSASKVSVGGAAPSSSKVTESESKPDEKRQTLAEKLLPVPAKTDVDDMLEDTSSVARVMRVVPAAGFSLGDYEDADELGVEQDDDDEGGWGIVQSRSKRTARSGGDSPPTSSQQTLRPKDPDTLTKKQRQNAARRDAQKAAKADAETERLAALAKHKRELERTRMAEQAKAGGSSAKISGGMKATVDENGKLVWE</sequence>
<dbReference type="Proteomes" id="UP000027195">
    <property type="component" value="Unassembled WGS sequence"/>
</dbReference>
<feature type="compositionally biased region" description="Basic and acidic residues" evidence="1">
    <location>
        <begin position="316"/>
        <end position="332"/>
    </location>
</feature>
<keyword evidence="4" id="KW-1185">Reference proteome</keyword>
<evidence type="ECO:0000256" key="2">
    <source>
        <dbReference type="SAM" id="Phobius"/>
    </source>
</evidence>
<feature type="compositionally biased region" description="Basic residues" evidence="1">
    <location>
        <begin position="107"/>
        <end position="116"/>
    </location>
</feature>
<feature type="region of interest" description="Disordered" evidence="1">
    <location>
        <begin position="30"/>
        <end position="228"/>
    </location>
</feature>
<feature type="compositionally biased region" description="Acidic residues" evidence="1">
    <location>
        <begin position="254"/>
        <end position="271"/>
    </location>
</feature>
<proteinExistence type="predicted"/>
<feature type="compositionally biased region" description="Basic and acidic residues" evidence="1">
    <location>
        <begin position="341"/>
        <end position="350"/>
    </location>
</feature>
<feature type="compositionally biased region" description="Basic and acidic residues" evidence="1">
    <location>
        <begin position="57"/>
        <end position="66"/>
    </location>
</feature>
<organism evidence="3 4">
    <name type="scientific">Botryobasidium botryosum (strain FD-172 SS1)</name>
    <dbReference type="NCBI Taxonomy" id="930990"/>
    <lineage>
        <taxon>Eukaryota</taxon>
        <taxon>Fungi</taxon>
        <taxon>Dikarya</taxon>
        <taxon>Basidiomycota</taxon>
        <taxon>Agaricomycotina</taxon>
        <taxon>Agaricomycetes</taxon>
        <taxon>Cantharellales</taxon>
        <taxon>Botryobasidiaceae</taxon>
        <taxon>Botryobasidium</taxon>
    </lineage>
</organism>
<protein>
    <submittedName>
        <fullName evidence="3">Uncharacterized protein</fullName>
    </submittedName>
</protein>
<feature type="compositionally biased region" description="Low complexity" evidence="1">
    <location>
        <begin position="352"/>
        <end position="367"/>
    </location>
</feature>